<accession>A0A6M3K8Y8</accession>
<dbReference type="InterPro" id="IPR006487">
    <property type="entry name" value="Phage_lambda_L"/>
</dbReference>
<dbReference type="EMBL" id="MT142323">
    <property type="protein sequence ID" value="QJA78171.1"/>
    <property type="molecule type" value="Genomic_DNA"/>
</dbReference>
<dbReference type="AlphaFoldDB" id="A0A6M3K8Y8"/>
<dbReference type="Pfam" id="PF05100">
    <property type="entry name" value="Phage_tail_L"/>
    <property type="match status" value="1"/>
</dbReference>
<sequence length="235" mass="26131">MSYNLNATFQGEARKVDGIRPLDLVVINASYSGSDYYYYVKNNQNIVGYSLNASGTVVATETTYTGLDVGLGAFKTDISGEIPSMTITVSNTDRVVESLIQTRNYLRGCTVYYLKCFAKHLPSGATAYHVGTSPDRYAVIKDKLYIDSVASDEQAVTFTCKPKFAIKYAMIPRRAYSRECAWSFNDRYLGSECLASVLVASYPTCDGTLDNCRERYNEERFGGFAAIPRENIIIL</sequence>
<proteinExistence type="predicted"/>
<evidence type="ECO:0000313" key="1">
    <source>
        <dbReference type="EMBL" id="QJA78171.1"/>
    </source>
</evidence>
<gene>
    <name evidence="1" type="ORF">MM415A01122_0007</name>
</gene>
<dbReference type="GO" id="GO:0030430">
    <property type="term" value="C:host cell cytoplasm"/>
    <property type="evidence" value="ECO:0007669"/>
    <property type="project" value="InterPro"/>
</dbReference>
<reference evidence="1" key="1">
    <citation type="submission" date="2020-03" db="EMBL/GenBank/DDBJ databases">
        <title>The deep terrestrial virosphere.</title>
        <authorList>
            <person name="Holmfeldt K."/>
            <person name="Nilsson E."/>
            <person name="Simone D."/>
            <person name="Lopez-Fernandez M."/>
            <person name="Wu X."/>
            <person name="de Brujin I."/>
            <person name="Lundin D."/>
            <person name="Andersson A."/>
            <person name="Bertilsson S."/>
            <person name="Dopson M."/>
        </authorList>
    </citation>
    <scope>NUCLEOTIDE SEQUENCE</scope>
    <source>
        <strain evidence="1">MM415A01122</strain>
    </source>
</reference>
<protein>
    <submittedName>
        <fullName evidence="1">Putative tail protein</fullName>
    </submittedName>
</protein>
<organism evidence="1">
    <name type="scientific">viral metagenome</name>
    <dbReference type="NCBI Taxonomy" id="1070528"/>
    <lineage>
        <taxon>unclassified sequences</taxon>
        <taxon>metagenomes</taxon>
        <taxon>organismal metagenomes</taxon>
    </lineage>
</organism>
<dbReference type="GO" id="GO:0051536">
    <property type="term" value="F:iron-sulfur cluster binding"/>
    <property type="evidence" value="ECO:0007669"/>
    <property type="project" value="InterPro"/>
</dbReference>
<dbReference type="GO" id="GO:0046718">
    <property type="term" value="P:symbiont entry into host cell"/>
    <property type="evidence" value="ECO:0007669"/>
    <property type="project" value="InterPro"/>
</dbReference>
<name>A0A6M3K8Y8_9ZZZZ</name>